<reference evidence="4" key="1">
    <citation type="journal article" date="2019" name="Int. J. Syst. Evol. Microbiol.">
        <title>The Global Catalogue of Microorganisms (GCM) 10K type strain sequencing project: providing services to taxonomists for standard genome sequencing and annotation.</title>
        <authorList>
            <consortium name="The Broad Institute Genomics Platform"/>
            <consortium name="The Broad Institute Genome Sequencing Center for Infectious Disease"/>
            <person name="Wu L."/>
            <person name="Ma J."/>
        </authorList>
    </citation>
    <scope>NUCLEOTIDE SEQUENCE [LARGE SCALE GENOMIC DNA]</scope>
    <source>
        <strain evidence="4">ZS-35-S2</strain>
    </source>
</reference>
<feature type="domain" description="Phosphatidic acid phosphatase type 2/haloperoxidase" evidence="2">
    <location>
        <begin position="96"/>
        <end position="204"/>
    </location>
</feature>
<dbReference type="SUPFAM" id="SSF48317">
    <property type="entry name" value="Acid phosphatase/Vanadium-dependent haloperoxidase"/>
    <property type="match status" value="1"/>
</dbReference>
<dbReference type="RefSeq" id="WP_377419043.1">
    <property type="nucleotide sequence ID" value="NZ_JBHSPR010000007.1"/>
</dbReference>
<protein>
    <submittedName>
        <fullName evidence="3">Phosphatase PAP2 family protein</fullName>
    </submittedName>
</protein>
<evidence type="ECO:0000313" key="3">
    <source>
        <dbReference type="EMBL" id="MFC6016050.1"/>
    </source>
</evidence>
<evidence type="ECO:0000313" key="4">
    <source>
        <dbReference type="Proteomes" id="UP001596203"/>
    </source>
</evidence>
<dbReference type="Proteomes" id="UP001596203">
    <property type="component" value="Unassembled WGS sequence"/>
</dbReference>
<dbReference type="SMART" id="SM00014">
    <property type="entry name" value="acidPPc"/>
    <property type="match status" value="1"/>
</dbReference>
<dbReference type="InterPro" id="IPR036938">
    <property type="entry name" value="PAP2/HPO_sf"/>
</dbReference>
<accession>A0ABW1K3P4</accession>
<proteinExistence type="predicted"/>
<feature type="transmembrane region" description="Helical" evidence="1">
    <location>
        <begin position="61"/>
        <end position="89"/>
    </location>
</feature>
<sequence length="217" mass="22329">MLTCTDPARARPPAGRRRSVIVAGMAAVAAVMVAGGLIRDRVPPLDAWILTNLYAPADGDLAGLATVASGAGTLAALAMLLIALGQLVLRGRRRAVGYATRHLVLLVGCLTPMLLQAVFQRPGPPVAATDWTYPSGHAVVVTAAALTTVLVSRPLTRGWRVPMATTAVTAVLLVSASRVLLGEHYLVDVVAAVVVTVGVGLLLAAALRLWPTGRAAA</sequence>
<organism evidence="3 4">
    <name type="scientific">Plantactinospora solaniradicis</name>
    <dbReference type="NCBI Taxonomy" id="1723736"/>
    <lineage>
        <taxon>Bacteria</taxon>
        <taxon>Bacillati</taxon>
        <taxon>Actinomycetota</taxon>
        <taxon>Actinomycetes</taxon>
        <taxon>Micromonosporales</taxon>
        <taxon>Micromonosporaceae</taxon>
        <taxon>Plantactinospora</taxon>
    </lineage>
</organism>
<keyword evidence="1" id="KW-0812">Transmembrane</keyword>
<evidence type="ECO:0000259" key="2">
    <source>
        <dbReference type="SMART" id="SM00014"/>
    </source>
</evidence>
<feature type="transmembrane region" description="Helical" evidence="1">
    <location>
        <begin position="187"/>
        <end position="210"/>
    </location>
</feature>
<evidence type="ECO:0000256" key="1">
    <source>
        <dbReference type="SAM" id="Phobius"/>
    </source>
</evidence>
<name>A0ABW1K3P4_9ACTN</name>
<feature type="transmembrane region" description="Helical" evidence="1">
    <location>
        <begin position="163"/>
        <end position="181"/>
    </location>
</feature>
<dbReference type="InterPro" id="IPR000326">
    <property type="entry name" value="PAP2/HPO"/>
</dbReference>
<keyword evidence="1" id="KW-1133">Transmembrane helix</keyword>
<comment type="caution">
    <text evidence="3">The sequence shown here is derived from an EMBL/GenBank/DDBJ whole genome shotgun (WGS) entry which is preliminary data.</text>
</comment>
<keyword evidence="4" id="KW-1185">Reference proteome</keyword>
<keyword evidence="1" id="KW-0472">Membrane</keyword>
<feature type="transmembrane region" description="Helical" evidence="1">
    <location>
        <begin position="20"/>
        <end position="38"/>
    </location>
</feature>
<feature type="transmembrane region" description="Helical" evidence="1">
    <location>
        <begin position="101"/>
        <end position="119"/>
    </location>
</feature>
<dbReference type="Pfam" id="PF01569">
    <property type="entry name" value="PAP2"/>
    <property type="match status" value="1"/>
</dbReference>
<dbReference type="Gene3D" id="1.20.144.10">
    <property type="entry name" value="Phosphatidic acid phosphatase type 2/haloperoxidase"/>
    <property type="match status" value="1"/>
</dbReference>
<gene>
    <name evidence="3" type="ORF">ACFP2T_07570</name>
</gene>
<feature type="transmembrane region" description="Helical" evidence="1">
    <location>
        <begin position="131"/>
        <end position="151"/>
    </location>
</feature>
<dbReference type="EMBL" id="JBHSPR010000007">
    <property type="protein sequence ID" value="MFC6016050.1"/>
    <property type="molecule type" value="Genomic_DNA"/>
</dbReference>